<accession>K7AFF1</accession>
<comment type="caution">
    <text evidence="1">The sequence shown here is derived from an EMBL/GenBank/DDBJ whole genome shotgun (WGS) entry which is preliminary data.</text>
</comment>
<protein>
    <submittedName>
        <fullName evidence="1">Uncharacterized protein</fullName>
    </submittedName>
</protein>
<evidence type="ECO:0000313" key="1">
    <source>
        <dbReference type="EMBL" id="GAC34040.1"/>
    </source>
</evidence>
<sequence>MAFYSYSGGKNGSACNEKSFLKEMFTHVGYPPSYENLNKLVGDRITPVFMRKKLPVSLC</sequence>
<proteinExistence type="predicted"/>
<name>K7AFF1_9ALTE</name>
<evidence type="ECO:0000313" key="2">
    <source>
        <dbReference type="Proteomes" id="UP000006322"/>
    </source>
</evidence>
<dbReference type="Proteomes" id="UP000006322">
    <property type="component" value="Unassembled WGS sequence"/>
</dbReference>
<dbReference type="AlphaFoldDB" id="K7AFF1"/>
<dbReference type="EMBL" id="BAER01000089">
    <property type="protein sequence ID" value="GAC34040.1"/>
    <property type="molecule type" value="Genomic_DNA"/>
</dbReference>
<keyword evidence="2" id="KW-1185">Reference proteome</keyword>
<organism evidence="1 2">
    <name type="scientific">Paraglaciecola polaris LMG 21857</name>
    <dbReference type="NCBI Taxonomy" id="1129793"/>
    <lineage>
        <taxon>Bacteria</taxon>
        <taxon>Pseudomonadati</taxon>
        <taxon>Pseudomonadota</taxon>
        <taxon>Gammaproteobacteria</taxon>
        <taxon>Alteromonadales</taxon>
        <taxon>Alteromonadaceae</taxon>
        <taxon>Paraglaciecola</taxon>
    </lineage>
</organism>
<reference evidence="2" key="1">
    <citation type="journal article" date="2014" name="Environ. Microbiol.">
        <title>Comparative genomics of the marine bacterial genus Glaciecola reveals the high degree of genomic diversity and genomic characteristic for cold adaptation.</title>
        <authorList>
            <person name="Qin Q.L."/>
            <person name="Xie B.B."/>
            <person name="Yu Y."/>
            <person name="Shu Y.L."/>
            <person name="Rong J.C."/>
            <person name="Zhang Y.J."/>
            <person name="Zhao D.L."/>
            <person name="Chen X.L."/>
            <person name="Zhang X.Y."/>
            <person name="Chen B."/>
            <person name="Zhou B.C."/>
            <person name="Zhang Y.Z."/>
        </authorList>
    </citation>
    <scope>NUCLEOTIDE SEQUENCE [LARGE SCALE GENOMIC DNA]</scope>
    <source>
        <strain evidence="2">LMG 21857</strain>
    </source>
</reference>
<gene>
    <name evidence="1" type="ORF">GPLA_3149</name>
</gene>